<dbReference type="Proteomes" id="UP000244649">
    <property type="component" value="Unassembled WGS sequence"/>
</dbReference>
<feature type="compositionally biased region" description="Low complexity" evidence="2">
    <location>
        <begin position="61"/>
        <end position="96"/>
    </location>
</feature>
<dbReference type="RefSeq" id="WP_116536954.1">
    <property type="nucleotide sequence ID" value="NZ_QDFT01000008.1"/>
</dbReference>
<dbReference type="GO" id="GO:0000225">
    <property type="term" value="F:N-acetylglucosaminylphosphatidylinositol deacetylase activity"/>
    <property type="evidence" value="ECO:0007669"/>
    <property type="project" value="TreeGrafter"/>
</dbReference>
<feature type="region of interest" description="Disordered" evidence="2">
    <location>
        <begin position="48"/>
        <end position="98"/>
    </location>
</feature>
<dbReference type="Pfam" id="PF02585">
    <property type="entry name" value="PIG-L"/>
    <property type="match status" value="1"/>
</dbReference>
<sequence>MSRASTPPPRRRVPAGLIAAIAAAVIVVAAVTGVFAFALLRPESATVGPAVASPSTFTSRPTATPTLSPTVSPAPTPTASSTPTPTAPAVPASPAAQGCPGSTTVMTVWAHPDDDIIFANPTISDAIAAGQCVRTVFVTAGDAGKGGGYVDARELGILRAYNHMRGTDGLWDATELTLNTGMHARRLTPQNDQRMSVIFLRLPDGNITGAGFDATGHATLSKLYDGGISSFAPIDGGPAVMRDQLLASVREIGTALAPAVTLTHIPRGSAFAPGDHPDHSVVGSIVRDALSADATVGPGIRYFVGYPSLDLPRNLDGAVLDAKVDTYRIYTQQDEVIRCADRSACLKTRKFGEWLQRSYPKTEAELQFG</sequence>
<dbReference type="GO" id="GO:0016137">
    <property type="term" value="P:glycoside metabolic process"/>
    <property type="evidence" value="ECO:0007669"/>
    <property type="project" value="UniProtKB-ARBA"/>
</dbReference>
<evidence type="ECO:0000256" key="1">
    <source>
        <dbReference type="ARBA" id="ARBA00022833"/>
    </source>
</evidence>
<dbReference type="PANTHER" id="PTHR12993:SF23">
    <property type="entry name" value="N-ACETYLGLUCOSAMINYLPHOSPHATIDYLINOSITOL DEACETYLASE"/>
    <property type="match status" value="1"/>
</dbReference>
<dbReference type="EMBL" id="QDFT01000008">
    <property type="protein sequence ID" value="PVE76994.1"/>
    <property type="molecule type" value="Genomic_DNA"/>
</dbReference>
<gene>
    <name evidence="3" type="ORF">DC432_05155</name>
</gene>
<accession>A0A2T7WSX1</accession>
<dbReference type="InterPro" id="IPR024078">
    <property type="entry name" value="LmbE-like_dom_sf"/>
</dbReference>
<dbReference type="Gene3D" id="3.40.50.10320">
    <property type="entry name" value="LmbE-like"/>
    <property type="match status" value="1"/>
</dbReference>
<comment type="caution">
    <text evidence="3">The sequence shown here is derived from an EMBL/GenBank/DDBJ whole genome shotgun (WGS) entry which is preliminary data.</text>
</comment>
<evidence type="ECO:0000256" key="2">
    <source>
        <dbReference type="SAM" id="MobiDB-lite"/>
    </source>
</evidence>
<dbReference type="AlphaFoldDB" id="A0A2T7WSX1"/>
<organism evidence="3 4">
    <name type="scientific">Microbacterium testaceum</name>
    <name type="common">Aureobacterium testaceum</name>
    <name type="synonym">Brevibacterium testaceum</name>
    <dbReference type="NCBI Taxonomy" id="2033"/>
    <lineage>
        <taxon>Bacteria</taxon>
        <taxon>Bacillati</taxon>
        <taxon>Actinomycetota</taxon>
        <taxon>Actinomycetes</taxon>
        <taxon>Micrococcales</taxon>
        <taxon>Microbacteriaceae</taxon>
        <taxon>Microbacterium</taxon>
    </lineage>
</organism>
<name>A0A2T7WSX1_MICTE</name>
<reference evidence="3 4" key="1">
    <citation type="submission" date="2018-04" db="EMBL/GenBank/DDBJ databases">
        <authorList>
            <person name="Go L.Y."/>
            <person name="Mitchell J.A."/>
        </authorList>
    </citation>
    <scope>NUCLEOTIDE SEQUENCE [LARGE SCALE GENOMIC DNA]</scope>
    <source>
        <strain evidence="3 4">TPD7010</strain>
    </source>
</reference>
<evidence type="ECO:0000313" key="4">
    <source>
        <dbReference type="Proteomes" id="UP000244649"/>
    </source>
</evidence>
<dbReference type="InterPro" id="IPR003737">
    <property type="entry name" value="GlcNAc_PI_deacetylase-related"/>
</dbReference>
<keyword evidence="1" id="KW-0862">Zinc</keyword>
<evidence type="ECO:0008006" key="5">
    <source>
        <dbReference type="Google" id="ProtNLM"/>
    </source>
</evidence>
<proteinExistence type="predicted"/>
<protein>
    <recommendedName>
        <fullName evidence="5">GlcNAc-PI de-N-acetylase</fullName>
    </recommendedName>
</protein>
<evidence type="ECO:0000313" key="3">
    <source>
        <dbReference type="EMBL" id="PVE76994.1"/>
    </source>
</evidence>
<dbReference type="PANTHER" id="PTHR12993">
    <property type="entry name" value="N-ACETYLGLUCOSAMINYL-PHOSPHATIDYLINOSITOL DE-N-ACETYLASE-RELATED"/>
    <property type="match status" value="1"/>
</dbReference>
<dbReference type="SUPFAM" id="SSF102588">
    <property type="entry name" value="LmbE-like"/>
    <property type="match status" value="1"/>
</dbReference>